<evidence type="ECO:0000313" key="4">
    <source>
        <dbReference type="Proteomes" id="UP000800235"/>
    </source>
</evidence>
<dbReference type="EMBL" id="MU007033">
    <property type="protein sequence ID" value="KAF2431222.1"/>
    <property type="molecule type" value="Genomic_DNA"/>
</dbReference>
<evidence type="ECO:0000259" key="2">
    <source>
        <dbReference type="PROSITE" id="PS50800"/>
    </source>
</evidence>
<feature type="compositionally biased region" description="Polar residues" evidence="1">
    <location>
        <begin position="81"/>
        <end position="100"/>
    </location>
</feature>
<feature type="compositionally biased region" description="Basic and acidic residues" evidence="1">
    <location>
        <begin position="521"/>
        <end position="533"/>
    </location>
</feature>
<accession>A0A9P4NT94</accession>
<dbReference type="Proteomes" id="UP000800235">
    <property type="component" value="Unassembled WGS sequence"/>
</dbReference>
<dbReference type="Gene3D" id="1.10.720.30">
    <property type="entry name" value="SAP domain"/>
    <property type="match status" value="1"/>
</dbReference>
<evidence type="ECO:0000256" key="1">
    <source>
        <dbReference type="SAM" id="MobiDB-lite"/>
    </source>
</evidence>
<sequence length="615" mass="67296">MTAPHDDGLSMAFNFHDGDYGADFGGGVQMGNALEDDMADTESNGDLDGEYEVDDEDPNLWQDRGGFTNVNDSGYGVGATGHNTSTNDSPTLDSQSQGSEQGHKRTRKSGDPMAEQRTISADLDSTDEMIVNMKDGGYSNEQVSQALVKDGRIHYDKKTVGSRYLRLKSAIAERTEQRLDDELTDWHEGEDEALIKADQLALAEIADTIVKIKAKRWTYVSRNLHKILKKEYKYSPNSCQKRFIALQNGTATIPPELCDNPNQRAEEKAARTLAKIHEKNLLHATAKEVKENKRLLVDQERLRKALEKKARADERARTAQKQAYNAQEQAVKRDQKARELIAERQAQEERIALLRSGNGISSGRTPSAGLQKRPSLPNIGLVTPASTISTPSTNGKITRDRTIDPNTPRGRMTMVELEAICARRGLIKNGSKAVLLKRISDDDAKLSVNELRGMLRAHGAPTEGDKDALIARVVQVDCSYSAWGRKHSSSLNNFWERASANRDSPDADAADDSPLINGKRGASDDRNGIDPKRIRSGQYIDSNPNSPSLLMGLADVAANTAAMESRNGSRAASLVPQVSAPATHLAPPAEAFDTVDADVDIQASIESDHQEAFAV</sequence>
<feature type="region of interest" description="Disordered" evidence="1">
    <location>
        <begin position="357"/>
        <end position="409"/>
    </location>
</feature>
<dbReference type="InterPro" id="IPR056043">
    <property type="entry name" value="DUF7626"/>
</dbReference>
<dbReference type="AlphaFoldDB" id="A0A9P4NT94"/>
<keyword evidence="4" id="KW-1185">Reference proteome</keyword>
<feature type="compositionally biased region" description="Polar residues" evidence="1">
    <location>
        <begin position="384"/>
        <end position="396"/>
    </location>
</feature>
<dbReference type="PROSITE" id="PS50800">
    <property type="entry name" value="SAP"/>
    <property type="match status" value="2"/>
</dbReference>
<feature type="domain" description="SAP" evidence="2">
    <location>
        <begin position="409"/>
        <end position="443"/>
    </location>
</feature>
<dbReference type="OrthoDB" id="5321209at2759"/>
<protein>
    <recommendedName>
        <fullName evidence="2">SAP domain-containing protein</fullName>
    </recommendedName>
</protein>
<dbReference type="InterPro" id="IPR003034">
    <property type="entry name" value="SAP_dom"/>
</dbReference>
<dbReference type="InterPro" id="IPR036361">
    <property type="entry name" value="SAP_dom_sf"/>
</dbReference>
<evidence type="ECO:0000313" key="3">
    <source>
        <dbReference type="EMBL" id="KAF2431222.1"/>
    </source>
</evidence>
<comment type="caution">
    <text evidence="3">The sequence shown here is derived from an EMBL/GenBank/DDBJ whole genome shotgun (WGS) entry which is preliminary data.</text>
</comment>
<proteinExistence type="predicted"/>
<gene>
    <name evidence="3" type="ORF">EJ08DRAFT_678518</name>
</gene>
<feature type="region of interest" description="Disordered" evidence="1">
    <location>
        <begin position="38"/>
        <end position="119"/>
    </location>
</feature>
<organism evidence="3 4">
    <name type="scientific">Tothia fuscella</name>
    <dbReference type="NCBI Taxonomy" id="1048955"/>
    <lineage>
        <taxon>Eukaryota</taxon>
        <taxon>Fungi</taxon>
        <taxon>Dikarya</taxon>
        <taxon>Ascomycota</taxon>
        <taxon>Pezizomycotina</taxon>
        <taxon>Dothideomycetes</taxon>
        <taxon>Pleosporomycetidae</taxon>
        <taxon>Venturiales</taxon>
        <taxon>Cylindrosympodiaceae</taxon>
        <taxon>Tothia</taxon>
    </lineage>
</organism>
<name>A0A9P4NT94_9PEZI</name>
<dbReference type="Pfam" id="PF24625">
    <property type="entry name" value="DUF7626"/>
    <property type="match status" value="1"/>
</dbReference>
<feature type="region of interest" description="Disordered" evidence="1">
    <location>
        <begin position="501"/>
        <end position="545"/>
    </location>
</feature>
<feature type="compositionally biased region" description="Polar residues" evidence="1">
    <location>
        <begin position="319"/>
        <end position="328"/>
    </location>
</feature>
<feature type="compositionally biased region" description="Acidic residues" evidence="1">
    <location>
        <begin position="38"/>
        <end position="58"/>
    </location>
</feature>
<feature type="domain" description="SAP" evidence="2">
    <location>
        <begin position="443"/>
        <end position="477"/>
    </location>
</feature>
<reference evidence="3" key="1">
    <citation type="journal article" date="2020" name="Stud. Mycol.">
        <title>101 Dothideomycetes genomes: a test case for predicting lifestyles and emergence of pathogens.</title>
        <authorList>
            <person name="Haridas S."/>
            <person name="Albert R."/>
            <person name="Binder M."/>
            <person name="Bloem J."/>
            <person name="Labutti K."/>
            <person name="Salamov A."/>
            <person name="Andreopoulos B."/>
            <person name="Baker S."/>
            <person name="Barry K."/>
            <person name="Bills G."/>
            <person name="Bluhm B."/>
            <person name="Cannon C."/>
            <person name="Castanera R."/>
            <person name="Culley D."/>
            <person name="Daum C."/>
            <person name="Ezra D."/>
            <person name="Gonzalez J."/>
            <person name="Henrissat B."/>
            <person name="Kuo A."/>
            <person name="Liang C."/>
            <person name="Lipzen A."/>
            <person name="Lutzoni F."/>
            <person name="Magnuson J."/>
            <person name="Mondo S."/>
            <person name="Nolan M."/>
            <person name="Ohm R."/>
            <person name="Pangilinan J."/>
            <person name="Park H.-J."/>
            <person name="Ramirez L."/>
            <person name="Alfaro M."/>
            <person name="Sun H."/>
            <person name="Tritt A."/>
            <person name="Yoshinaga Y."/>
            <person name="Zwiers L.-H."/>
            <person name="Turgeon B."/>
            <person name="Goodwin S."/>
            <person name="Spatafora J."/>
            <person name="Crous P."/>
            <person name="Grigoriev I."/>
        </authorList>
    </citation>
    <scope>NUCLEOTIDE SEQUENCE</scope>
    <source>
        <strain evidence="3">CBS 130266</strain>
    </source>
</reference>
<feature type="region of interest" description="Disordered" evidence="1">
    <location>
        <begin position="310"/>
        <end position="331"/>
    </location>
</feature>
<dbReference type="SMART" id="SM00513">
    <property type="entry name" value="SAP"/>
    <property type="match status" value="2"/>
</dbReference>
<dbReference type="Pfam" id="PF02037">
    <property type="entry name" value="SAP"/>
    <property type="match status" value="1"/>
</dbReference>